<reference evidence="4 5" key="1">
    <citation type="submission" date="2023-07" db="EMBL/GenBank/DDBJ databases">
        <title>Sorghum-associated microbial communities from plants grown in Nebraska, USA.</title>
        <authorList>
            <person name="Schachtman D."/>
        </authorList>
    </citation>
    <scope>NUCLEOTIDE SEQUENCE [LARGE SCALE GENOMIC DNA]</scope>
    <source>
        <strain evidence="4 5">BE211</strain>
    </source>
</reference>
<proteinExistence type="predicted"/>
<dbReference type="RefSeq" id="WP_310260268.1">
    <property type="nucleotide sequence ID" value="NZ_JAVDWA010000005.1"/>
</dbReference>
<evidence type="ECO:0000256" key="2">
    <source>
        <dbReference type="ARBA" id="ARBA00023315"/>
    </source>
</evidence>
<gene>
    <name evidence="4" type="ORF">J2X07_003005</name>
</gene>
<keyword evidence="1" id="KW-0808">Transferase</keyword>
<accession>A0ABU1U3K1</accession>
<keyword evidence="5" id="KW-1185">Reference proteome</keyword>
<dbReference type="EMBL" id="JAVDWA010000005">
    <property type="protein sequence ID" value="MDR7074015.1"/>
    <property type="molecule type" value="Genomic_DNA"/>
</dbReference>
<evidence type="ECO:0000259" key="3">
    <source>
        <dbReference type="PROSITE" id="PS51186"/>
    </source>
</evidence>
<dbReference type="Proteomes" id="UP001258181">
    <property type="component" value="Unassembled WGS sequence"/>
</dbReference>
<evidence type="ECO:0000313" key="4">
    <source>
        <dbReference type="EMBL" id="MDR7074015.1"/>
    </source>
</evidence>
<dbReference type="Gene3D" id="3.40.630.30">
    <property type="match status" value="1"/>
</dbReference>
<keyword evidence="2" id="KW-0012">Acyltransferase</keyword>
<dbReference type="PROSITE" id="PS51186">
    <property type="entry name" value="GNAT"/>
    <property type="match status" value="1"/>
</dbReference>
<dbReference type="InterPro" id="IPR000182">
    <property type="entry name" value="GNAT_dom"/>
</dbReference>
<evidence type="ECO:0000256" key="1">
    <source>
        <dbReference type="ARBA" id="ARBA00022679"/>
    </source>
</evidence>
<feature type="domain" description="N-acetyltransferase" evidence="3">
    <location>
        <begin position="36"/>
        <end position="182"/>
    </location>
</feature>
<name>A0ABU1U3K1_9BACL</name>
<sequence length="182" mass="20972">MENNNISIKILRVDDLTPDFLKTFHRFQETTRVLYVTSHNTLEQKEDHFIDLWDDEKKQQVIESLKQCIEANGRVVGAYENGLLIGFANIEGLLFGSEKEYSELPYIHVSNDKRGSGIGRMLLERCCEEARKLGAHKLYIAAHPSIETQQFYQRLGCTLATEINPDILAKEPLDIQLEKELY</sequence>
<dbReference type="SUPFAM" id="SSF55729">
    <property type="entry name" value="Acyl-CoA N-acyltransferases (Nat)"/>
    <property type="match status" value="1"/>
</dbReference>
<dbReference type="InterPro" id="IPR016181">
    <property type="entry name" value="Acyl_CoA_acyltransferase"/>
</dbReference>
<dbReference type="CDD" id="cd04301">
    <property type="entry name" value="NAT_SF"/>
    <property type="match status" value="1"/>
</dbReference>
<dbReference type="Pfam" id="PF00583">
    <property type="entry name" value="Acetyltransf_1"/>
    <property type="match status" value="1"/>
</dbReference>
<organism evidence="4 5">
    <name type="scientific">Fictibacillus barbaricus</name>
    <dbReference type="NCBI Taxonomy" id="182136"/>
    <lineage>
        <taxon>Bacteria</taxon>
        <taxon>Bacillati</taxon>
        <taxon>Bacillota</taxon>
        <taxon>Bacilli</taxon>
        <taxon>Bacillales</taxon>
        <taxon>Fictibacillaceae</taxon>
        <taxon>Fictibacillus</taxon>
    </lineage>
</organism>
<dbReference type="InterPro" id="IPR050832">
    <property type="entry name" value="Bact_Acetyltransf"/>
</dbReference>
<dbReference type="PANTHER" id="PTHR43877">
    <property type="entry name" value="AMINOALKYLPHOSPHONATE N-ACETYLTRANSFERASE-RELATED-RELATED"/>
    <property type="match status" value="1"/>
</dbReference>
<comment type="caution">
    <text evidence="4">The sequence shown here is derived from an EMBL/GenBank/DDBJ whole genome shotgun (WGS) entry which is preliminary data.</text>
</comment>
<evidence type="ECO:0000313" key="5">
    <source>
        <dbReference type="Proteomes" id="UP001258181"/>
    </source>
</evidence>
<protein>
    <submittedName>
        <fullName evidence="4">GNAT superfamily N-acetyltransferase</fullName>
    </submittedName>
</protein>